<evidence type="ECO:0000313" key="1">
    <source>
        <dbReference type="EMBL" id="CAF5079303.1"/>
    </source>
</evidence>
<gene>
    <name evidence="1" type="ORF">BYL167_LOCUS61717</name>
</gene>
<protein>
    <submittedName>
        <fullName evidence="1">Uncharacterized protein</fullName>
    </submittedName>
</protein>
<feature type="non-terminal residue" evidence="1">
    <location>
        <position position="1"/>
    </location>
</feature>
<accession>A0A8S3EQ51</accession>
<organism evidence="1 2">
    <name type="scientific">Rotaria magnacalcarata</name>
    <dbReference type="NCBI Taxonomy" id="392030"/>
    <lineage>
        <taxon>Eukaryota</taxon>
        <taxon>Metazoa</taxon>
        <taxon>Spiralia</taxon>
        <taxon>Gnathifera</taxon>
        <taxon>Rotifera</taxon>
        <taxon>Eurotatoria</taxon>
        <taxon>Bdelloidea</taxon>
        <taxon>Philodinida</taxon>
        <taxon>Philodinidae</taxon>
        <taxon>Rotaria</taxon>
    </lineage>
</organism>
<dbReference type="Proteomes" id="UP000681967">
    <property type="component" value="Unassembled WGS sequence"/>
</dbReference>
<sequence length="52" mass="6120">LFNSKRSQYNNGDDESDRKHRRILEEINLPVSILSTPPTPTYTERILVNEDF</sequence>
<comment type="caution">
    <text evidence="1">The sequence shown here is derived from an EMBL/GenBank/DDBJ whole genome shotgun (WGS) entry which is preliminary data.</text>
</comment>
<reference evidence="1" key="1">
    <citation type="submission" date="2021-02" db="EMBL/GenBank/DDBJ databases">
        <authorList>
            <person name="Nowell W R."/>
        </authorList>
    </citation>
    <scope>NUCLEOTIDE SEQUENCE</scope>
</reference>
<dbReference type="AlphaFoldDB" id="A0A8S3EQ51"/>
<name>A0A8S3EQ51_9BILA</name>
<evidence type="ECO:0000313" key="2">
    <source>
        <dbReference type="Proteomes" id="UP000681967"/>
    </source>
</evidence>
<dbReference type="EMBL" id="CAJOBH010233155">
    <property type="protein sequence ID" value="CAF5079303.1"/>
    <property type="molecule type" value="Genomic_DNA"/>
</dbReference>
<proteinExistence type="predicted"/>